<dbReference type="InterPro" id="IPR027417">
    <property type="entry name" value="P-loop_NTPase"/>
</dbReference>
<evidence type="ECO:0000256" key="1">
    <source>
        <dbReference type="ARBA" id="ARBA00008535"/>
    </source>
</evidence>
<dbReference type="AlphaFoldDB" id="A0A9D4GFR7"/>
<comment type="similarity">
    <text evidence="1">Belongs to the TRAFAC class TrmE-Era-EngA-EngB-Septin-like GTPase superfamily. AIG1/Toc34/Toc159-like paraseptin GTPase family. IAN subfamily.</text>
</comment>
<dbReference type="PANTHER" id="PTHR10903">
    <property type="entry name" value="GTPASE, IMAP FAMILY MEMBER-RELATED"/>
    <property type="match status" value="1"/>
</dbReference>
<evidence type="ECO:0000256" key="2">
    <source>
        <dbReference type="ARBA" id="ARBA00022741"/>
    </source>
</evidence>
<dbReference type="Pfam" id="PF04548">
    <property type="entry name" value="AIG1"/>
    <property type="match status" value="1"/>
</dbReference>
<accession>A0A9D4GFR7</accession>
<evidence type="ECO:0000256" key="3">
    <source>
        <dbReference type="ARBA" id="ARBA00023134"/>
    </source>
</evidence>
<dbReference type="InterPro" id="IPR006703">
    <property type="entry name" value="G_AIG1"/>
</dbReference>
<evidence type="ECO:0000313" key="6">
    <source>
        <dbReference type="Proteomes" id="UP000828390"/>
    </source>
</evidence>
<feature type="domain" description="AIG1-type G" evidence="4">
    <location>
        <begin position="61"/>
        <end position="219"/>
    </location>
</feature>
<dbReference type="EMBL" id="JAIWYP010000005">
    <property type="protein sequence ID" value="KAH3816541.1"/>
    <property type="molecule type" value="Genomic_DNA"/>
</dbReference>
<sequence>MMALAFEKGNSGSSEWAWFSPMQKEPGKTCVKWGLHTAAVSHLFLSKLENIIFQVSIRFATKLDIIDTPGFFDTSHDDTFVHDELSKCVALTIPGFNAIFFILRPERFSEEIVNTVDIFFNFFGETVDDYAFLVLTFTKNKEEKEQYLAAENEQHAKLVELVKRCKNKVLFIDNDAKPKITQDQLVQQIIKEVKEANGKLKQPYFSNEVTKKVEEHAISFGKVSKNTKTYDKNPTGQDQETASLTESLKKTSMDEGQVTSIQESTTASLVPALDPISVPESTTVAKPSIKTPTAVSVTPPIYQAPISEEKEIKVQTGTIPVVSTAAVTPTVVNVNTMDSSGNLATEQMERKLEFSRQVINITVQCDSKSSNSAPQYEEYKKAVETDEEMQKSLTDIVADAAGSAIRYAANTVVSYWKSLW</sequence>
<proteinExistence type="inferred from homology"/>
<evidence type="ECO:0000259" key="4">
    <source>
        <dbReference type="Pfam" id="PF04548"/>
    </source>
</evidence>
<reference evidence="5" key="1">
    <citation type="journal article" date="2019" name="bioRxiv">
        <title>The Genome of the Zebra Mussel, Dreissena polymorpha: A Resource for Invasive Species Research.</title>
        <authorList>
            <person name="McCartney M.A."/>
            <person name="Auch B."/>
            <person name="Kono T."/>
            <person name="Mallez S."/>
            <person name="Zhang Y."/>
            <person name="Obille A."/>
            <person name="Becker A."/>
            <person name="Abrahante J.E."/>
            <person name="Garbe J."/>
            <person name="Badalamenti J.P."/>
            <person name="Herman A."/>
            <person name="Mangelson H."/>
            <person name="Liachko I."/>
            <person name="Sullivan S."/>
            <person name="Sone E.D."/>
            <person name="Koren S."/>
            <person name="Silverstein K.A.T."/>
            <person name="Beckman K.B."/>
            <person name="Gohl D.M."/>
        </authorList>
    </citation>
    <scope>NUCLEOTIDE SEQUENCE</scope>
    <source>
        <strain evidence="5">Duluth1</strain>
        <tissue evidence="5">Whole animal</tissue>
    </source>
</reference>
<keyword evidence="2" id="KW-0547">Nucleotide-binding</keyword>
<dbReference type="GO" id="GO:0005525">
    <property type="term" value="F:GTP binding"/>
    <property type="evidence" value="ECO:0007669"/>
    <property type="project" value="UniProtKB-KW"/>
</dbReference>
<dbReference type="InterPro" id="IPR045058">
    <property type="entry name" value="GIMA/IAN/Toc"/>
</dbReference>
<keyword evidence="3" id="KW-0342">GTP-binding</keyword>
<comment type="caution">
    <text evidence="5">The sequence shown here is derived from an EMBL/GenBank/DDBJ whole genome shotgun (WGS) entry which is preliminary data.</text>
</comment>
<dbReference type="Proteomes" id="UP000828390">
    <property type="component" value="Unassembled WGS sequence"/>
</dbReference>
<name>A0A9D4GFR7_DREPO</name>
<protein>
    <recommendedName>
        <fullName evidence="4">AIG1-type G domain-containing protein</fullName>
    </recommendedName>
</protein>
<evidence type="ECO:0000313" key="5">
    <source>
        <dbReference type="EMBL" id="KAH3816541.1"/>
    </source>
</evidence>
<gene>
    <name evidence="5" type="ORF">DPMN_118058</name>
</gene>
<dbReference type="Gene3D" id="3.40.50.300">
    <property type="entry name" value="P-loop containing nucleotide triphosphate hydrolases"/>
    <property type="match status" value="1"/>
</dbReference>
<keyword evidence="6" id="KW-1185">Reference proteome</keyword>
<organism evidence="5 6">
    <name type="scientific">Dreissena polymorpha</name>
    <name type="common">Zebra mussel</name>
    <name type="synonym">Mytilus polymorpha</name>
    <dbReference type="NCBI Taxonomy" id="45954"/>
    <lineage>
        <taxon>Eukaryota</taxon>
        <taxon>Metazoa</taxon>
        <taxon>Spiralia</taxon>
        <taxon>Lophotrochozoa</taxon>
        <taxon>Mollusca</taxon>
        <taxon>Bivalvia</taxon>
        <taxon>Autobranchia</taxon>
        <taxon>Heteroconchia</taxon>
        <taxon>Euheterodonta</taxon>
        <taxon>Imparidentia</taxon>
        <taxon>Neoheterodontei</taxon>
        <taxon>Myida</taxon>
        <taxon>Dreissenoidea</taxon>
        <taxon>Dreissenidae</taxon>
        <taxon>Dreissena</taxon>
    </lineage>
</organism>
<reference evidence="5" key="2">
    <citation type="submission" date="2020-11" db="EMBL/GenBank/DDBJ databases">
        <authorList>
            <person name="McCartney M.A."/>
            <person name="Auch B."/>
            <person name="Kono T."/>
            <person name="Mallez S."/>
            <person name="Becker A."/>
            <person name="Gohl D.M."/>
            <person name="Silverstein K.A.T."/>
            <person name="Koren S."/>
            <person name="Bechman K.B."/>
            <person name="Herman A."/>
            <person name="Abrahante J.E."/>
            <person name="Garbe J."/>
        </authorList>
    </citation>
    <scope>NUCLEOTIDE SEQUENCE</scope>
    <source>
        <strain evidence="5">Duluth1</strain>
        <tissue evidence="5">Whole animal</tissue>
    </source>
</reference>
<dbReference type="PANTHER" id="PTHR10903:SF184">
    <property type="entry name" value="GTP-BINDING PROTEIN A"/>
    <property type="match status" value="1"/>
</dbReference>
<dbReference type="SUPFAM" id="SSF52540">
    <property type="entry name" value="P-loop containing nucleoside triphosphate hydrolases"/>
    <property type="match status" value="1"/>
</dbReference>